<dbReference type="PROSITE" id="PS51819">
    <property type="entry name" value="VOC"/>
    <property type="match status" value="1"/>
</dbReference>
<keyword evidence="3" id="KW-0560">Oxidoreductase</keyword>
<dbReference type="GO" id="GO:0046491">
    <property type="term" value="P:L-methylmalonyl-CoA metabolic process"/>
    <property type="evidence" value="ECO:0007669"/>
    <property type="project" value="TreeGrafter"/>
</dbReference>
<dbReference type="EMBL" id="JACHWY010000002">
    <property type="protein sequence ID" value="MBB3047963.1"/>
    <property type="molecule type" value="Genomic_DNA"/>
</dbReference>
<keyword evidence="1" id="KW-0479">Metal-binding</keyword>
<dbReference type="RefSeq" id="WP_183410712.1">
    <property type="nucleotide sequence ID" value="NZ_JACHWY010000002.1"/>
</dbReference>
<organism evidence="3 4">
    <name type="scientific">Litorivivens lipolytica</name>
    <dbReference type="NCBI Taxonomy" id="1524264"/>
    <lineage>
        <taxon>Bacteria</taxon>
        <taxon>Pseudomonadati</taxon>
        <taxon>Pseudomonadota</taxon>
        <taxon>Gammaproteobacteria</taxon>
        <taxon>Litorivivens</taxon>
    </lineage>
</organism>
<dbReference type="InterPro" id="IPR037523">
    <property type="entry name" value="VOC_core"/>
</dbReference>
<dbReference type="GO" id="GO:0046872">
    <property type="term" value="F:metal ion binding"/>
    <property type="evidence" value="ECO:0007669"/>
    <property type="project" value="UniProtKB-KW"/>
</dbReference>
<evidence type="ECO:0000256" key="1">
    <source>
        <dbReference type="ARBA" id="ARBA00022723"/>
    </source>
</evidence>
<accession>A0A7W4W5Q2</accession>
<dbReference type="GO" id="GO:0051213">
    <property type="term" value="F:dioxygenase activity"/>
    <property type="evidence" value="ECO:0007669"/>
    <property type="project" value="UniProtKB-KW"/>
</dbReference>
<protein>
    <submittedName>
        <fullName evidence="3">Catechol 2,3-dioxygenase-like lactoylglutathione lyase family enzyme</fullName>
    </submittedName>
</protein>
<dbReference type="InterPro" id="IPR029068">
    <property type="entry name" value="Glyas_Bleomycin-R_OHBP_Dase"/>
</dbReference>
<dbReference type="AlphaFoldDB" id="A0A7W4W5Q2"/>
<evidence type="ECO:0000313" key="3">
    <source>
        <dbReference type="EMBL" id="MBB3047963.1"/>
    </source>
</evidence>
<dbReference type="SUPFAM" id="SSF54593">
    <property type="entry name" value="Glyoxalase/Bleomycin resistance protein/Dihydroxybiphenyl dioxygenase"/>
    <property type="match status" value="1"/>
</dbReference>
<evidence type="ECO:0000259" key="2">
    <source>
        <dbReference type="PROSITE" id="PS51819"/>
    </source>
</evidence>
<sequence>MASENPAAALKDFIVGLRHVGHIVEDLQASIADFRRIYGLTDEDITVLPPFGQEAPARFGLLNVGGVEFELIEPISDDMKATLNAVTSGAGGINHVAYVVNDIDAAMAVLAKQGIRPGHVTPDGVVDTGRTRIAYLNPADTSSLLIELVEVYG</sequence>
<dbReference type="GO" id="GO:0016829">
    <property type="term" value="F:lyase activity"/>
    <property type="evidence" value="ECO:0007669"/>
    <property type="project" value="UniProtKB-KW"/>
</dbReference>
<dbReference type="InterPro" id="IPR051785">
    <property type="entry name" value="MMCE/EMCE_epimerase"/>
</dbReference>
<gene>
    <name evidence="3" type="ORF">FHR99_002229</name>
</gene>
<keyword evidence="3" id="KW-0456">Lyase</keyword>
<keyword evidence="4" id="KW-1185">Reference proteome</keyword>
<evidence type="ECO:0000313" key="4">
    <source>
        <dbReference type="Proteomes" id="UP000537130"/>
    </source>
</evidence>
<dbReference type="Proteomes" id="UP000537130">
    <property type="component" value="Unassembled WGS sequence"/>
</dbReference>
<dbReference type="GO" id="GO:0004493">
    <property type="term" value="F:methylmalonyl-CoA epimerase activity"/>
    <property type="evidence" value="ECO:0007669"/>
    <property type="project" value="TreeGrafter"/>
</dbReference>
<name>A0A7W4W5Q2_9GAMM</name>
<dbReference type="Gene3D" id="3.10.180.10">
    <property type="entry name" value="2,3-Dihydroxybiphenyl 1,2-Dioxygenase, domain 1"/>
    <property type="match status" value="1"/>
</dbReference>
<dbReference type="PANTHER" id="PTHR43048">
    <property type="entry name" value="METHYLMALONYL-COA EPIMERASE"/>
    <property type="match status" value="1"/>
</dbReference>
<dbReference type="Pfam" id="PF13669">
    <property type="entry name" value="Glyoxalase_4"/>
    <property type="match status" value="1"/>
</dbReference>
<feature type="domain" description="VOC" evidence="2">
    <location>
        <begin position="16"/>
        <end position="151"/>
    </location>
</feature>
<comment type="caution">
    <text evidence="3">The sequence shown here is derived from an EMBL/GenBank/DDBJ whole genome shotgun (WGS) entry which is preliminary data.</text>
</comment>
<dbReference type="PANTHER" id="PTHR43048:SF3">
    <property type="entry name" value="METHYLMALONYL-COA EPIMERASE, MITOCHONDRIAL"/>
    <property type="match status" value="1"/>
</dbReference>
<proteinExistence type="predicted"/>
<reference evidence="3 4" key="1">
    <citation type="submission" date="2020-08" db="EMBL/GenBank/DDBJ databases">
        <title>Genomic Encyclopedia of Type Strains, Phase III (KMG-III): the genomes of soil and plant-associated and newly described type strains.</title>
        <authorList>
            <person name="Whitman W."/>
        </authorList>
    </citation>
    <scope>NUCLEOTIDE SEQUENCE [LARGE SCALE GENOMIC DNA]</scope>
    <source>
        <strain evidence="3 4">CECT 8654</strain>
    </source>
</reference>
<keyword evidence="3" id="KW-0223">Dioxygenase</keyword>